<evidence type="ECO:0008006" key="3">
    <source>
        <dbReference type="Google" id="ProtNLM"/>
    </source>
</evidence>
<evidence type="ECO:0000313" key="2">
    <source>
        <dbReference type="Proteomes" id="UP000257109"/>
    </source>
</evidence>
<dbReference type="Proteomes" id="UP000257109">
    <property type="component" value="Unassembled WGS sequence"/>
</dbReference>
<feature type="non-terminal residue" evidence="1">
    <location>
        <position position="1"/>
    </location>
</feature>
<organism evidence="1 2">
    <name type="scientific">Mucuna pruriens</name>
    <name type="common">Velvet bean</name>
    <name type="synonym">Dolichos pruriens</name>
    <dbReference type="NCBI Taxonomy" id="157652"/>
    <lineage>
        <taxon>Eukaryota</taxon>
        <taxon>Viridiplantae</taxon>
        <taxon>Streptophyta</taxon>
        <taxon>Embryophyta</taxon>
        <taxon>Tracheophyta</taxon>
        <taxon>Spermatophyta</taxon>
        <taxon>Magnoliopsida</taxon>
        <taxon>eudicotyledons</taxon>
        <taxon>Gunneridae</taxon>
        <taxon>Pentapetalae</taxon>
        <taxon>rosids</taxon>
        <taxon>fabids</taxon>
        <taxon>Fabales</taxon>
        <taxon>Fabaceae</taxon>
        <taxon>Papilionoideae</taxon>
        <taxon>50 kb inversion clade</taxon>
        <taxon>NPAAA clade</taxon>
        <taxon>indigoferoid/millettioid clade</taxon>
        <taxon>Phaseoleae</taxon>
        <taxon>Mucuna</taxon>
    </lineage>
</organism>
<proteinExistence type="predicted"/>
<accession>A0A371FA74</accession>
<gene>
    <name evidence="1" type="ORF">CR513_44958</name>
</gene>
<sequence>MENVLYTSVVGKVSYISNVLGRYLSKLDMSQWQVGTKEHLLTYRRFGNLETLIATLITEAEYVTCYEVTHQVVWLRNCISKFYLVEICMFFSFYTKYMFVREKVEEFQTLVEHIPIELMVANHLTKDLPIKIFVDHLSH</sequence>
<comment type="caution">
    <text evidence="1">The sequence shown here is derived from an EMBL/GenBank/DDBJ whole genome shotgun (WGS) entry which is preliminary data.</text>
</comment>
<reference evidence="1" key="1">
    <citation type="submission" date="2018-05" db="EMBL/GenBank/DDBJ databases">
        <title>Draft genome of Mucuna pruriens seed.</title>
        <authorList>
            <person name="Nnadi N.E."/>
            <person name="Vos R."/>
            <person name="Hasami M.H."/>
            <person name="Devisetty U.K."/>
            <person name="Aguiy J.C."/>
        </authorList>
    </citation>
    <scope>NUCLEOTIDE SEQUENCE [LARGE SCALE GENOMIC DNA]</scope>
    <source>
        <strain evidence="1">JCA_2017</strain>
    </source>
</reference>
<name>A0A371FA74_MUCPR</name>
<keyword evidence="2" id="KW-1185">Reference proteome</keyword>
<dbReference type="EMBL" id="QJKJ01009908">
    <property type="protein sequence ID" value="RDX75190.1"/>
    <property type="molecule type" value="Genomic_DNA"/>
</dbReference>
<dbReference type="AlphaFoldDB" id="A0A371FA74"/>
<evidence type="ECO:0000313" key="1">
    <source>
        <dbReference type="EMBL" id="RDX75190.1"/>
    </source>
</evidence>
<protein>
    <recommendedName>
        <fullName evidence="3">Copia protein</fullName>
    </recommendedName>
</protein>